<dbReference type="EMBL" id="BAABHS010000022">
    <property type="protein sequence ID" value="GAA4980308.1"/>
    <property type="molecule type" value="Genomic_DNA"/>
</dbReference>
<keyword evidence="1" id="KW-1133">Transmembrane helix</keyword>
<feature type="transmembrane region" description="Helical" evidence="1">
    <location>
        <begin position="37"/>
        <end position="54"/>
    </location>
</feature>
<accession>A0ABP9HW58</accession>
<gene>
    <name evidence="2" type="ORF">GCM10023205_56670</name>
</gene>
<dbReference type="Proteomes" id="UP001500466">
    <property type="component" value="Unassembled WGS sequence"/>
</dbReference>
<keyword evidence="3" id="KW-1185">Reference proteome</keyword>
<protein>
    <recommendedName>
        <fullName evidence="4">PH domain-containing protein</fullName>
    </recommendedName>
</protein>
<comment type="caution">
    <text evidence="2">The sequence shown here is derived from an EMBL/GenBank/DDBJ whole genome shotgun (WGS) entry which is preliminary data.</text>
</comment>
<proteinExistence type="predicted"/>
<name>A0ABP9HW58_9ACTN</name>
<reference evidence="3" key="1">
    <citation type="journal article" date="2019" name="Int. J. Syst. Evol. Microbiol.">
        <title>The Global Catalogue of Microorganisms (GCM) 10K type strain sequencing project: providing services to taxonomists for standard genome sequencing and annotation.</title>
        <authorList>
            <consortium name="The Broad Institute Genomics Platform"/>
            <consortium name="The Broad Institute Genome Sequencing Center for Infectious Disease"/>
            <person name="Wu L."/>
            <person name="Ma J."/>
        </authorList>
    </citation>
    <scope>NUCLEOTIDE SEQUENCE [LARGE SCALE GENOMIC DNA]</scope>
    <source>
        <strain evidence="3">JCM 17986</strain>
    </source>
</reference>
<evidence type="ECO:0000313" key="3">
    <source>
        <dbReference type="Proteomes" id="UP001500466"/>
    </source>
</evidence>
<organism evidence="2 3">
    <name type="scientific">Yinghuangia aomiensis</name>
    <dbReference type="NCBI Taxonomy" id="676205"/>
    <lineage>
        <taxon>Bacteria</taxon>
        <taxon>Bacillati</taxon>
        <taxon>Actinomycetota</taxon>
        <taxon>Actinomycetes</taxon>
        <taxon>Kitasatosporales</taxon>
        <taxon>Streptomycetaceae</taxon>
        <taxon>Yinghuangia</taxon>
    </lineage>
</organism>
<evidence type="ECO:0000313" key="2">
    <source>
        <dbReference type="EMBL" id="GAA4980308.1"/>
    </source>
</evidence>
<keyword evidence="1" id="KW-0812">Transmembrane</keyword>
<keyword evidence="1" id="KW-0472">Membrane</keyword>
<dbReference type="RefSeq" id="WP_345678542.1">
    <property type="nucleotide sequence ID" value="NZ_BAABHS010000022.1"/>
</dbReference>
<sequence>MHAVWYRQTWALVVCAVIGFAFFAIPAVALVMSPGRATVVTGVLFIPFGLFLGLRSLRVATAANHHGFAMHTLGHSRFVPWCHVADLRIGQVKGSGNANTVTMHCAVATLTDGKRVDIAPGLATPAQTVKSERRLHARVDALHRLRAGHQCLGRCVQERWYFGHHAPSTRAVIPA</sequence>
<feature type="transmembrane region" description="Helical" evidence="1">
    <location>
        <begin position="12"/>
        <end position="31"/>
    </location>
</feature>
<evidence type="ECO:0008006" key="4">
    <source>
        <dbReference type="Google" id="ProtNLM"/>
    </source>
</evidence>
<evidence type="ECO:0000256" key="1">
    <source>
        <dbReference type="SAM" id="Phobius"/>
    </source>
</evidence>